<evidence type="ECO:0000313" key="3">
    <source>
        <dbReference type="Proteomes" id="UP000054053"/>
    </source>
</evidence>
<dbReference type="Proteomes" id="UP000054053">
    <property type="component" value="Unassembled WGS sequence"/>
</dbReference>
<comment type="caution">
    <text evidence="2">The sequence shown here is derived from an EMBL/GenBank/DDBJ whole genome shotgun (WGS) entry which is preliminary data.</text>
</comment>
<sequence>MKLWFRGQFGWAHPFFQVRQSLASAWPDRIPMPTAPMAPSPCRLLGFGGVGGPGWGSPGWGPLGWGPPGAGGLGDGAGGLGDAAGPPPGGPGFPPSSSFGGAASPKLLRVKMASMVAFMFNAGDGLLCSTYHPLLAWPYLAGREGASGITRDGATDIKRTEGKIGCEINYEEEPA</sequence>
<evidence type="ECO:0000256" key="1">
    <source>
        <dbReference type="SAM" id="MobiDB-lite"/>
    </source>
</evidence>
<organism evidence="2 3">
    <name type="scientific">Ustilaginoidea virens</name>
    <name type="common">Rice false smut fungus</name>
    <name type="synonym">Villosiclava virens</name>
    <dbReference type="NCBI Taxonomy" id="1159556"/>
    <lineage>
        <taxon>Eukaryota</taxon>
        <taxon>Fungi</taxon>
        <taxon>Dikarya</taxon>
        <taxon>Ascomycota</taxon>
        <taxon>Pezizomycotina</taxon>
        <taxon>Sordariomycetes</taxon>
        <taxon>Hypocreomycetidae</taxon>
        <taxon>Hypocreales</taxon>
        <taxon>Clavicipitaceae</taxon>
        <taxon>Ustilaginoidea</taxon>
    </lineage>
</organism>
<proteinExistence type="predicted"/>
<reference evidence="3" key="1">
    <citation type="journal article" date="2016" name="Genome Announc.">
        <title>Genome sequence of Ustilaginoidea virens IPU010, a rice pathogenic fungus causing false smut.</title>
        <authorList>
            <person name="Kumagai T."/>
            <person name="Ishii T."/>
            <person name="Terai G."/>
            <person name="Umemura M."/>
            <person name="Machida M."/>
            <person name="Asai K."/>
        </authorList>
    </citation>
    <scope>NUCLEOTIDE SEQUENCE [LARGE SCALE GENOMIC DNA]</scope>
    <source>
        <strain evidence="3">IPU010</strain>
    </source>
</reference>
<dbReference type="AlphaFoldDB" id="A0A1B5L1K0"/>
<dbReference type="EMBL" id="BBTG02000028">
    <property type="protein sequence ID" value="GAO17311.1"/>
    <property type="molecule type" value="Genomic_DNA"/>
</dbReference>
<accession>A0A1B5L1K0</accession>
<protein>
    <submittedName>
        <fullName evidence="2">Uncharacterized protein</fullName>
    </submittedName>
</protein>
<name>A0A1B5L1K0_USTVR</name>
<feature type="region of interest" description="Disordered" evidence="1">
    <location>
        <begin position="67"/>
        <end position="98"/>
    </location>
</feature>
<evidence type="ECO:0000313" key="2">
    <source>
        <dbReference type="EMBL" id="GAO17311.1"/>
    </source>
</evidence>
<gene>
    <name evidence="2" type="ORF">UVI_02044690</name>
</gene>
<feature type="compositionally biased region" description="Gly residues" evidence="1">
    <location>
        <begin position="67"/>
        <end position="82"/>
    </location>
</feature>
<feature type="compositionally biased region" description="Pro residues" evidence="1">
    <location>
        <begin position="85"/>
        <end position="94"/>
    </location>
</feature>